<dbReference type="InterPro" id="IPR007110">
    <property type="entry name" value="Ig-like_dom"/>
</dbReference>
<feature type="domain" description="Ig-like" evidence="10">
    <location>
        <begin position="667"/>
        <end position="774"/>
    </location>
</feature>
<sequence>MYSSKEWGVCGMAGLTIAQREVTVQEGPLYRTEGSHVTLWCKVSGYQGPAEQNFQWSIYLPSAPEREVQIVSTVDPSFPYAIYTQRVHGRGIFVERLQGDAVLLHITELQERDAGQYECHTPNTDERYFGSYSAKTNLSGLTIAQREVTVQEGPLYRTEGSHVTLWCKVSGYQGPAEQNFQWSIYLPSAPEREVQIVSTVDPSFPYAIYTQRVHGRGIFVERLQGDAVLLHITELQERDAGQYECHTPNTDERYFGSYSAKTNLSVIPDTLLASMASQALTLMEGDVLELTCEVSKSTAQHTHLSVGWYLLQGAGEHRPKEILTLTKDFTLKPGPSYEKRFLEGDVQLNKVGNTMYKLIIRGVKPSDQGLLYCEAAEWIEDPDKTWKDISRKETKRTSLAVVSQGRDLSVDIAATEQFLSEGDTLQLNCVVGAPKSSSRHFEVIWLLSDTEVVKIDPHGVLTWEEEHEERAKLGQLRAFKPSNTVYVLTISEVELKDKGTYQCSVSEMKTPGDLHSIQTNVSSAIQVNVKPIGVGLHATLRSRIPTISYGQSFELFCQVNANYTLEEVPVSVQWLFQPSQPTGPLQELVQVLPSGAVVWGRAQPHFQRKAQLVKDGTSFRLHIHSALPANEGTYQCKVEVWRRNILPLGQPAASTSSNAVEIKVVLPESKLQVATKDSSVEIASGNTAIECRVVFARNDSQFAVTWYLLPPLADETPLQIVRANYNSVLEYGFEFSSPAQKSRFLSQRMSSNIFQLQIVSANLRDGDRYYCVVEEWLWLVDGWYKLGEGTSGRTTLKFKFQEHELQVEKTNHNISAREGEEVTLPCRLQGALLPGTHILATWFQVQSSGRDSALLSLHRDGSVEYPQERPAGRLYLRRPSAGDFSLTLSTVQSGDAGLYYCQLQKWQQQGEGEDWALRASGRSGYTRLTTAPPESTVLSRICSSPPLLNFILYLPLVLILLLALGVFCWYCKSRKSKKGNMTGWMMELEGNEKETLKT</sequence>
<evidence type="ECO:0000256" key="1">
    <source>
        <dbReference type="ARBA" id="ARBA00004479"/>
    </source>
</evidence>
<dbReference type="AlphaFoldDB" id="A0A8K1LRF8"/>
<keyword evidence="5 9" id="KW-1133">Transmembrane helix</keyword>
<comment type="subcellular location">
    <subcellularLocation>
        <location evidence="1">Membrane</location>
        <topology evidence="1">Single-pass type I membrane protein</topology>
    </subcellularLocation>
</comment>
<name>A0A8K1LRF8_9PASS</name>
<feature type="domain" description="Ig-like" evidence="10">
    <location>
        <begin position="146"/>
        <end position="265"/>
    </location>
</feature>
<dbReference type="InterPro" id="IPR003598">
    <property type="entry name" value="Ig_sub2"/>
</dbReference>
<dbReference type="PANTHER" id="PTHR12207:SF32">
    <property type="entry name" value="IG-LIKE DOMAIN-CONTAINING PROTEIN"/>
    <property type="match status" value="1"/>
</dbReference>
<protein>
    <recommendedName>
        <fullName evidence="10">Ig-like domain-containing protein</fullName>
    </recommendedName>
</protein>
<dbReference type="InterPro" id="IPR051102">
    <property type="entry name" value="IgSF_V-set/TM_domain"/>
</dbReference>
<evidence type="ECO:0000259" key="10">
    <source>
        <dbReference type="PROSITE" id="PS50835"/>
    </source>
</evidence>
<keyword evidence="4" id="KW-0677">Repeat</keyword>
<dbReference type="GO" id="GO:0016020">
    <property type="term" value="C:membrane"/>
    <property type="evidence" value="ECO:0007669"/>
    <property type="project" value="UniProtKB-SubCell"/>
</dbReference>
<reference evidence="11" key="1">
    <citation type="submission" date="2019-04" db="EMBL/GenBank/DDBJ databases">
        <title>Genome assembly of Zosterops borbonicus 15179.</title>
        <authorList>
            <person name="Leroy T."/>
            <person name="Anselmetti Y."/>
            <person name="Tilak M.-K."/>
            <person name="Nabholz B."/>
        </authorList>
    </citation>
    <scope>NUCLEOTIDE SEQUENCE</scope>
    <source>
        <strain evidence="11">HGM_15179</strain>
        <tissue evidence="11">Muscle</tissue>
    </source>
</reference>
<evidence type="ECO:0000256" key="7">
    <source>
        <dbReference type="ARBA" id="ARBA00023157"/>
    </source>
</evidence>
<evidence type="ECO:0000256" key="9">
    <source>
        <dbReference type="SAM" id="Phobius"/>
    </source>
</evidence>
<keyword evidence="6 9" id="KW-0472">Membrane</keyword>
<dbReference type="InterPro" id="IPR013783">
    <property type="entry name" value="Ig-like_fold"/>
</dbReference>
<keyword evidence="8" id="KW-0393">Immunoglobulin domain</keyword>
<dbReference type="InterPro" id="IPR013106">
    <property type="entry name" value="Ig_V-set"/>
</dbReference>
<dbReference type="OrthoDB" id="9890427at2759"/>
<feature type="domain" description="Ig-like" evidence="10">
    <location>
        <begin position="20"/>
        <end position="139"/>
    </location>
</feature>
<feature type="transmembrane region" description="Helical" evidence="9">
    <location>
        <begin position="950"/>
        <end position="971"/>
    </location>
</feature>
<dbReference type="EMBL" id="SWJQ01000075">
    <property type="protein sequence ID" value="TRZ23342.1"/>
    <property type="molecule type" value="Genomic_DNA"/>
</dbReference>
<dbReference type="SUPFAM" id="SSF48726">
    <property type="entry name" value="Immunoglobulin"/>
    <property type="match status" value="7"/>
</dbReference>
<dbReference type="PROSITE" id="PS50835">
    <property type="entry name" value="IG_LIKE"/>
    <property type="match status" value="7"/>
</dbReference>
<accession>A0A8K1LRF8</accession>
<evidence type="ECO:0000313" key="11">
    <source>
        <dbReference type="EMBL" id="TRZ23342.1"/>
    </source>
</evidence>
<evidence type="ECO:0000256" key="8">
    <source>
        <dbReference type="ARBA" id="ARBA00023319"/>
    </source>
</evidence>
<dbReference type="InterPro" id="IPR003599">
    <property type="entry name" value="Ig_sub"/>
</dbReference>
<dbReference type="FunFam" id="2.60.40.10:FF:000491">
    <property type="entry name" value="Immunoglobulin superfamily, member 3"/>
    <property type="match status" value="1"/>
</dbReference>
<dbReference type="InterPro" id="IPR036179">
    <property type="entry name" value="Ig-like_dom_sf"/>
</dbReference>
<keyword evidence="7" id="KW-1015">Disulfide bond</keyword>
<organism evidence="11 12">
    <name type="scientific">Zosterops borbonicus</name>
    <dbReference type="NCBI Taxonomy" id="364589"/>
    <lineage>
        <taxon>Eukaryota</taxon>
        <taxon>Metazoa</taxon>
        <taxon>Chordata</taxon>
        <taxon>Craniata</taxon>
        <taxon>Vertebrata</taxon>
        <taxon>Euteleostomi</taxon>
        <taxon>Archelosauria</taxon>
        <taxon>Archosauria</taxon>
        <taxon>Dinosauria</taxon>
        <taxon>Saurischia</taxon>
        <taxon>Theropoda</taxon>
        <taxon>Coelurosauria</taxon>
        <taxon>Aves</taxon>
        <taxon>Neognathae</taxon>
        <taxon>Neoaves</taxon>
        <taxon>Telluraves</taxon>
        <taxon>Australaves</taxon>
        <taxon>Passeriformes</taxon>
        <taxon>Sylvioidea</taxon>
        <taxon>Zosteropidae</taxon>
        <taxon>Zosterops</taxon>
    </lineage>
</organism>
<keyword evidence="12" id="KW-1185">Reference proteome</keyword>
<feature type="domain" description="Ig-like" evidence="10">
    <location>
        <begin position="268"/>
        <end position="390"/>
    </location>
</feature>
<dbReference type="SMART" id="SM00406">
    <property type="entry name" value="IGv"/>
    <property type="match status" value="7"/>
</dbReference>
<gene>
    <name evidence="11" type="ORF">HGM15179_003759</name>
</gene>
<comment type="caution">
    <text evidence="11">The sequence shown here is derived from an EMBL/GenBank/DDBJ whole genome shotgun (WGS) entry which is preliminary data.</text>
</comment>
<dbReference type="CDD" id="cd00099">
    <property type="entry name" value="IgV"/>
    <property type="match status" value="2"/>
</dbReference>
<feature type="domain" description="Ig-like" evidence="10">
    <location>
        <begin position="805"/>
        <end position="918"/>
    </location>
</feature>
<evidence type="ECO:0000256" key="3">
    <source>
        <dbReference type="ARBA" id="ARBA00022729"/>
    </source>
</evidence>
<evidence type="ECO:0000256" key="5">
    <source>
        <dbReference type="ARBA" id="ARBA00022989"/>
    </source>
</evidence>
<evidence type="ECO:0000256" key="4">
    <source>
        <dbReference type="ARBA" id="ARBA00022737"/>
    </source>
</evidence>
<evidence type="ECO:0000313" key="12">
    <source>
        <dbReference type="Proteomes" id="UP000796761"/>
    </source>
</evidence>
<dbReference type="Gene3D" id="2.60.40.10">
    <property type="entry name" value="Immunoglobulins"/>
    <property type="match status" value="7"/>
</dbReference>
<feature type="domain" description="Ig-like" evidence="10">
    <location>
        <begin position="531"/>
        <end position="639"/>
    </location>
</feature>
<dbReference type="PANTHER" id="PTHR12207">
    <property type="entry name" value="V-SET AND TRANSMEMBRANE DOMAIN-CONTAINING PROTEIN"/>
    <property type="match status" value="1"/>
</dbReference>
<keyword evidence="3" id="KW-0732">Signal</keyword>
<dbReference type="SMART" id="SM00409">
    <property type="entry name" value="IG"/>
    <property type="match status" value="7"/>
</dbReference>
<keyword evidence="2 9" id="KW-0812">Transmembrane</keyword>
<proteinExistence type="predicted"/>
<feature type="domain" description="Ig-like" evidence="10">
    <location>
        <begin position="408"/>
        <end position="522"/>
    </location>
</feature>
<evidence type="ECO:0000256" key="2">
    <source>
        <dbReference type="ARBA" id="ARBA00022692"/>
    </source>
</evidence>
<dbReference type="Pfam" id="PF07686">
    <property type="entry name" value="V-set"/>
    <property type="match status" value="6"/>
</dbReference>
<dbReference type="Proteomes" id="UP000796761">
    <property type="component" value="Unassembled WGS sequence"/>
</dbReference>
<evidence type="ECO:0000256" key="6">
    <source>
        <dbReference type="ARBA" id="ARBA00023136"/>
    </source>
</evidence>
<dbReference type="SMART" id="SM00408">
    <property type="entry name" value="IGc2"/>
    <property type="match status" value="4"/>
</dbReference>
<dbReference type="FunFam" id="2.60.40.10:FF:000191">
    <property type="entry name" value="Immunoglobulin superfamily member 3"/>
    <property type="match status" value="2"/>
</dbReference>